<protein>
    <submittedName>
        <fullName evidence="2">Uncharacterized protein</fullName>
    </submittedName>
</protein>
<dbReference type="EMBL" id="JAHRIQ010107827">
    <property type="protein sequence ID" value="MEQ2256746.1"/>
    <property type="molecule type" value="Genomic_DNA"/>
</dbReference>
<feature type="region of interest" description="Disordered" evidence="1">
    <location>
        <begin position="65"/>
        <end position="84"/>
    </location>
</feature>
<proteinExistence type="predicted"/>
<accession>A0ABV0VK33</accession>
<evidence type="ECO:0000256" key="1">
    <source>
        <dbReference type="SAM" id="MobiDB-lite"/>
    </source>
</evidence>
<feature type="compositionally biased region" description="Basic and acidic residues" evidence="1">
    <location>
        <begin position="12"/>
        <end position="23"/>
    </location>
</feature>
<sequence length="112" mass="12523">MTEHSGQSDPAEALRRTLADHTHQIQSQGTTLQTIVERQRHTNQQLEQMASLFQHVLNTRTFQAPEGATTNPLSTASPVSQQLPHSRDVISPNLEKFSDEVSNCKCFLLQCP</sequence>
<organism evidence="2 3">
    <name type="scientific">Ilyodon furcidens</name>
    <name type="common">goldbreast splitfin</name>
    <dbReference type="NCBI Taxonomy" id="33524"/>
    <lineage>
        <taxon>Eukaryota</taxon>
        <taxon>Metazoa</taxon>
        <taxon>Chordata</taxon>
        <taxon>Craniata</taxon>
        <taxon>Vertebrata</taxon>
        <taxon>Euteleostomi</taxon>
        <taxon>Actinopterygii</taxon>
        <taxon>Neopterygii</taxon>
        <taxon>Teleostei</taxon>
        <taxon>Neoteleostei</taxon>
        <taxon>Acanthomorphata</taxon>
        <taxon>Ovalentaria</taxon>
        <taxon>Atherinomorphae</taxon>
        <taxon>Cyprinodontiformes</taxon>
        <taxon>Goodeidae</taxon>
        <taxon>Ilyodon</taxon>
    </lineage>
</organism>
<reference evidence="2 3" key="1">
    <citation type="submission" date="2021-06" db="EMBL/GenBank/DDBJ databases">
        <authorList>
            <person name="Palmer J.M."/>
        </authorList>
    </citation>
    <scope>NUCLEOTIDE SEQUENCE [LARGE SCALE GENOMIC DNA]</scope>
    <source>
        <strain evidence="3">if_2019</strain>
        <tissue evidence="2">Muscle</tissue>
    </source>
</reference>
<gene>
    <name evidence="2" type="ORF">ILYODFUR_027236</name>
</gene>
<dbReference type="Proteomes" id="UP001482620">
    <property type="component" value="Unassembled WGS sequence"/>
</dbReference>
<evidence type="ECO:0000313" key="2">
    <source>
        <dbReference type="EMBL" id="MEQ2256746.1"/>
    </source>
</evidence>
<keyword evidence="3" id="KW-1185">Reference proteome</keyword>
<comment type="caution">
    <text evidence="2">The sequence shown here is derived from an EMBL/GenBank/DDBJ whole genome shotgun (WGS) entry which is preliminary data.</text>
</comment>
<name>A0ABV0VK33_9TELE</name>
<evidence type="ECO:0000313" key="3">
    <source>
        <dbReference type="Proteomes" id="UP001482620"/>
    </source>
</evidence>
<feature type="region of interest" description="Disordered" evidence="1">
    <location>
        <begin position="1"/>
        <end position="30"/>
    </location>
</feature>